<dbReference type="Proteomes" id="UP001589887">
    <property type="component" value="Unassembled WGS sequence"/>
</dbReference>
<keyword evidence="2" id="KW-0812">Transmembrane</keyword>
<feature type="transmembrane region" description="Helical" evidence="2">
    <location>
        <begin position="68"/>
        <end position="92"/>
    </location>
</feature>
<name>A0ABV6TC81_9ACTN</name>
<gene>
    <name evidence="3" type="ORF">ACFH04_06460</name>
</gene>
<evidence type="ECO:0000313" key="3">
    <source>
        <dbReference type="EMBL" id="MFC0843381.1"/>
    </source>
</evidence>
<keyword evidence="4" id="KW-1185">Reference proteome</keyword>
<keyword evidence="2" id="KW-0472">Membrane</keyword>
<accession>A0ABV6TC81</accession>
<comment type="caution">
    <text evidence="3">The sequence shown here is derived from an EMBL/GenBank/DDBJ whole genome shotgun (WGS) entry which is preliminary data.</text>
</comment>
<organism evidence="3 4">
    <name type="scientific">Streptomyces noboritoensis</name>
    <dbReference type="NCBI Taxonomy" id="67337"/>
    <lineage>
        <taxon>Bacteria</taxon>
        <taxon>Bacillati</taxon>
        <taxon>Actinomycetota</taxon>
        <taxon>Actinomycetes</taxon>
        <taxon>Kitasatosporales</taxon>
        <taxon>Streptomycetaceae</taxon>
        <taxon>Streptomyces</taxon>
    </lineage>
</organism>
<keyword evidence="2" id="KW-1133">Transmembrane helix</keyword>
<reference evidence="3 4" key="1">
    <citation type="submission" date="2024-09" db="EMBL/GenBank/DDBJ databases">
        <authorList>
            <person name="Sun Q."/>
            <person name="Mori K."/>
        </authorList>
    </citation>
    <scope>NUCLEOTIDE SEQUENCE [LARGE SCALE GENOMIC DNA]</scope>
    <source>
        <strain evidence="3 4">JCM 4557</strain>
    </source>
</reference>
<sequence>MSQGPSPSTPATGRSTGLDIVLQWAQLPPEHLEIALKAIEPELAREHEWRMEQARLKSLDDKDRRVHALYLGGLIAGFILAAGMLTGAVLVGMNGAPWLAALLSGTSVISLAGLFLLRRVDSAHTRELGRAHRTALSGMPAQQPAPADPATNTGVV</sequence>
<feature type="transmembrane region" description="Helical" evidence="2">
    <location>
        <begin position="98"/>
        <end position="117"/>
    </location>
</feature>
<feature type="compositionally biased region" description="Low complexity" evidence="1">
    <location>
        <begin position="140"/>
        <end position="150"/>
    </location>
</feature>
<evidence type="ECO:0000313" key="4">
    <source>
        <dbReference type="Proteomes" id="UP001589887"/>
    </source>
</evidence>
<protein>
    <submittedName>
        <fullName evidence="3">Uncharacterized protein</fullName>
    </submittedName>
</protein>
<evidence type="ECO:0000256" key="2">
    <source>
        <dbReference type="SAM" id="Phobius"/>
    </source>
</evidence>
<evidence type="ECO:0000256" key="1">
    <source>
        <dbReference type="SAM" id="MobiDB-lite"/>
    </source>
</evidence>
<dbReference type="RefSeq" id="WP_394317172.1">
    <property type="nucleotide sequence ID" value="NZ_JBHMQV010000004.1"/>
</dbReference>
<dbReference type="EMBL" id="JBHMQV010000004">
    <property type="protein sequence ID" value="MFC0843381.1"/>
    <property type="molecule type" value="Genomic_DNA"/>
</dbReference>
<feature type="region of interest" description="Disordered" evidence="1">
    <location>
        <begin position="133"/>
        <end position="156"/>
    </location>
</feature>
<proteinExistence type="predicted"/>